<comment type="caution">
    <text evidence="3">The sequence shown here is derived from an EMBL/GenBank/DDBJ whole genome shotgun (WGS) entry which is preliminary data.</text>
</comment>
<dbReference type="RefSeq" id="WP_232431671.1">
    <property type="nucleotide sequence ID" value="NZ_JARQZE010000012.1"/>
</dbReference>
<feature type="signal peptide" evidence="1">
    <location>
        <begin position="1"/>
        <end position="26"/>
    </location>
</feature>
<feature type="domain" description="Ice-binding protein C-terminal" evidence="2">
    <location>
        <begin position="302"/>
        <end position="326"/>
    </location>
</feature>
<organism evidence="3 4">
    <name type="scientific">Thauera mechernichensis</name>
    <dbReference type="NCBI Taxonomy" id="82788"/>
    <lineage>
        <taxon>Bacteria</taxon>
        <taxon>Pseudomonadati</taxon>
        <taxon>Pseudomonadota</taxon>
        <taxon>Betaproteobacteria</taxon>
        <taxon>Rhodocyclales</taxon>
        <taxon>Zoogloeaceae</taxon>
        <taxon>Thauera</taxon>
    </lineage>
</organism>
<dbReference type="NCBIfam" id="TIGR02595">
    <property type="entry name" value="PEP_CTERM"/>
    <property type="match status" value="1"/>
</dbReference>
<evidence type="ECO:0000313" key="3">
    <source>
        <dbReference type="EMBL" id="MFD1265298.1"/>
    </source>
</evidence>
<dbReference type="Proteomes" id="UP001597158">
    <property type="component" value="Unassembled WGS sequence"/>
</dbReference>
<proteinExistence type="predicted"/>
<reference evidence="4" key="1">
    <citation type="journal article" date="2019" name="Int. J. Syst. Evol. Microbiol.">
        <title>The Global Catalogue of Microorganisms (GCM) 10K type strain sequencing project: providing services to taxonomists for standard genome sequencing and annotation.</title>
        <authorList>
            <consortium name="The Broad Institute Genomics Platform"/>
            <consortium name="The Broad Institute Genome Sequencing Center for Infectious Disease"/>
            <person name="Wu L."/>
            <person name="Ma J."/>
        </authorList>
    </citation>
    <scope>NUCLEOTIDE SEQUENCE [LARGE SCALE GENOMIC DNA]</scope>
    <source>
        <strain evidence="4">CCUG 48884</strain>
    </source>
</reference>
<sequence>MKLKKTSLATALVAALAMGAAGQASASVYAGSSLDVSNLVIGFVNQNTGAVITNLSPNFTFNVEDSATLNGSTQAFAASCSSLLGNCSAVPPVLAVNAANAPGSSLTRANNDYTLLGQGNGTYANSNAEITTAQLVNGFPSESQQVAEAELLVSGAGQASSNIQSNTTWTFDFVIDTNTALMSLSFVANPEMKADVSLIPPYTSGLAQANLTTNFTLSREGVPLIVWSPNGAGTGLLCGFGLTCNAAEGESLNITLGVGPESESAQHSLGTAGTNFSLIAQGLTEGRYSLTLAALTSVNVTQVPEPGTLVLLGGALAALGVGGLRRRREEKVAA</sequence>
<name>A0ABW3WHE7_9RHOO</name>
<keyword evidence="1" id="KW-0732">Signal</keyword>
<feature type="chain" id="PRO_5046282324" evidence="1">
    <location>
        <begin position="27"/>
        <end position="334"/>
    </location>
</feature>
<evidence type="ECO:0000256" key="1">
    <source>
        <dbReference type="SAM" id="SignalP"/>
    </source>
</evidence>
<dbReference type="EMBL" id="JBHTMC010000032">
    <property type="protein sequence ID" value="MFD1265298.1"/>
    <property type="molecule type" value="Genomic_DNA"/>
</dbReference>
<evidence type="ECO:0000259" key="2">
    <source>
        <dbReference type="Pfam" id="PF07589"/>
    </source>
</evidence>
<evidence type="ECO:0000313" key="4">
    <source>
        <dbReference type="Proteomes" id="UP001597158"/>
    </source>
</evidence>
<keyword evidence="4" id="KW-1185">Reference proteome</keyword>
<dbReference type="InterPro" id="IPR013424">
    <property type="entry name" value="Ice-binding_C"/>
</dbReference>
<gene>
    <name evidence="3" type="ORF">ACFQ4M_17135</name>
</gene>
<dbReference type="InterPro" id="IPR048213">
    <property type="entry name" value="EDSA_1-like"/>
</dbReference>
<dbReference type="Pfam" id="PF07589">
    <property type="entry name" value="PEP-CTERM"/>
    <property type="match status" value="1"/>
</dbReference>
<protein>
    <submittedName>
        <fullName evidence="3">EDSAP-1 family PEP-CTERM protein</fullName>
    </submittedName>
</protein>
<accession>A0ABW3WHE7</accession>
<dbReference type="NCBIfam" id="NF041538">
    <property type="entry name" value="PEP_EDSA_1"/>
    <property type="match status" value="1"/>
</dbReference>